<evidence type="ECO:0000313" key="2">
    <source>
        <dbReference type="EMBL" id="MBC5667138.1"/>
    </source>
</evidence>
<sequence>MAKKQMNYDYMYKGQKNITKGTTDGKYTPGMVGKITMAITIPSALIAFISVMMAISGIQQAILVTIVTFIISFVGSIVLAIDIVIFNRKERKKYKDTETPKGPDIMRILHLIIGVFVGIIIGYLLWGAKN</sequence>
<comment type="caution">
    <text evidence="2">The sequence shown here is derived from an EMBL/GenBank/DDBJ whole genome shotgun (WGS) entry which is preliminary data.</text>
</comment>
<accession>A0ABR7F0J3</accession>
<dbReference type="RefSeq" id="WP_021952713.1">
    <property type="nucleotide sequence ID" value="NZ_JACOOZ010000002.1"/>
</dbReference>
<protein>
    <submittedName>
        <fullName evidence="2">Uncharacterized protein</fullName>
    </submittedName>
</protein>
<dbReference type="EMBL" id="JACOOZ010000002">
    <property type="protein sequence ID" value="MBC5667138.1"/>
    <property type="molecule type" value="Genomic_DNA"/>
</dbReference>
<evidence type="ECO:0000313" key="3">
    <source>
        <dbReference type="Proteomes" id="UP000597877"/>
    </source>
</evidence>
<dbReference type="Proteomes" id="UP000597877">
    <property type="component" value="Unassembled WGS sequence"/>
</dbReference>
<name>A0ABR7F0J3_9FIRM</name>
<gene>
    <name evidence="2" type="ORF">H8S00_03965</name>
</gene>
<evidence type="ECO:0000256" key="1">
    <source>
        <dbReference type="SAM" id="Phobius"/>
    </source>
</evidence>
<keyword evidence="3" id="KW-1185">Reference proteome</keyword>
<feature type="transmembrane region" description="Helical" evidence="1">
    <location>
        <begin position="108"/>
        <end position="126"/>
    </location>
</feature>
<organism evidence="2 3">
    <name type="scientific">Eubacterium segne</name>
    <dbReference type="NCBI Taxonomy" id="2763045"/>
    <lineage>
        <taxon>Bacteria</taxon>
        <taxon>Bacillati</taxon>
        <taxon>Bacillota</taxon>
        <taxon>Clostridia</taxon>
        <taxon>Eubacteriales</taxon>
        <taxon>Eubacteriaceae</taxon>
        <taxon>Eubacterium</taxon>
    </lineage>
</organism>
<keyword evidence="1" id="KW-1133">Transmembrane helix</keyword>
<reference evidence="2 3" key="1">
    <citation type="submission" date="2020-08" db="EMBL/GenBank/DDBJ databases">
        <title>Genome public.</title>
        <authorList>
            <person name="Liu C."/>
            <person name="Sun Q."/>
        </authorList>
    </citation>
    <scope>NUCLEOTIDE SEQUENCE [LARGE SCALE GENOMIC DNA]</scope>
    <source>
        <strain evidence="2 3">BX4</strain>
    </source>
</reference>
<feature type="transmembrane region" description="Helical" evidence="1">
    <location>
        <begin position="61"/>
        <end position="87"/>
    </location>
</feature>
<keyword evidence="1" id="KW-0812">Transmembrane</keyword>
<keyword evidence="1" id="KW-0472">Membrane</keyword>
<proteinExistence type="predicted"/>
<feature type="transmembrane region" description="Helical" evidence="1">
    <location>
        <begin position="35"/>
        <end position="55"/>
    </location>
</feature>